<gene>
    <name evidence="1" type="ORF">LCGC14_1300210</name>
</gene>
<feature type="non-terminal residue" evidence="1">
    <location>
        <position position="27"/>
    </location>
</feature>
<sequence length="27" mass="3231">MALKPRLNLTHHYNLARDQTRLGWVIL</sequence>
<protein>
    <submittedName>
        <fullName evidence="1">Uncharacterized protein</fullName>
    </submittedName>
</protein>
<evidence type="ECO:0000313" key="1">
    <source>
        <dbReference type="EMBL" id="KKM84331.1"/>
    </source>
</evidence>
<organism evidence="1">
    <name type="scientific">marine sediment metagenome</name>
    <dbReference type="NCBI Taxonomy" id="412755"/>
    <lineage>
        <taxon>unclassified sequences</taxon>
        <taxon>metagenomes</taxon>
        <taxon>ecological metagenomes</taxon>
    </lineage>
</organism>
<dbReference type="EMBL" id="LAZR01007583">
    <property type="protein sequence ID" value="KKM84331.1"/>
    <property type="molecule type" value="Genomic_DNA"/>
</dbReference>
<proteinExistence type="predicted"/>
<accession>A0A0F9LAG4</accession>
<name>A0A0F9LAG4_9ZZZZ</name>
<comment type="caution">
    <text evidence="1">The sequence shown here is derived from an EMBL/GenBank/DDBJ whole genome shotgun (WGS) entry which is preliminary data.</text>
</comment>
<dbReference type="AlphaFoldDB" id="A0A0F9LAG4"/>
<reference evidence="1" key="1">
    <citation type="journal article" date="2015" name="Nature">
        <title>Complex archaea that bridge the gap between prokaryotes and eukaryotes.</title>
        <authorList>
            <person name="Spang A."/>
            <person name="Saw J.H."/>
            <person name="Jorgensen S.L."/>
            <person name="Zaremba-Niedzwiedzka K."/>
            <person name="Martijn J."/>
            <person name="Lind A.E."/>
            <person name="van Eijk R."/>
            <person name="Schleper C."/>
            <person name="Guy L."/>
            <person name="Ettema T.J."/>
        </authorList>
    </citation>
    <scope>NUCLEOTIDE SEQUENCE</scope>
</reference>